<dbReference type="SUPFAM" id="SSF81345">
    <property type="entry name" value="ABC transporter involved in vitamin B12 uptake, BtuC"/>
    <property type="match status" value="1"/>
</dbReference>
<dbReference type="InterPro" id="IPR000522">
    <property type="entry name" value="ABC_transptr_permease_BtuC"/>
</dbReference>
<dbReference type="FunFam" id="1.10.3470.10:FF:000001">
    <property type="entry name" value="Vitamin B12 ABC transporter permease BtuC"/>
    <property type="match status" value="1"/>
</dbReference>
<feature type="transmembrane region" description="Helical" evidence="9">
    <location>
        <begin position="351"/>
        <end position="369"/>
    </location>
</feature>
<evidence type="ECO:0000256" key="7">
    <source>
        <dbReference type="ARBA" id="ARBA00023136"/>
    </source>
</evidence>
<feature type="transmembrane region" description="Helical" evidence="9">
    <location>
        <begin position="235"/>
        <end position="255"/>
    </location>
</feature>
<evidence type="ECO:0000256" key="6">
    <source>
        <dbReference type="ARBA" id="ARBA00022989"/>
    </source>
</evidence>
<dbReference type="GO" id="GO:0005886">
    <property type="term" value="C:plasma membrane"/>
    <property type="evidence" value="ECO:0007669"/>
    <property type="project" value="UniProtKB-SubCell"/>
</dbReference>
<dbReference type="GO" id="GO:0033214">
    <property type="term" value="P:siderophore-iron import into cell"/>
    <property type="evidence" value="ECO:0007669"/>
    <property type="project" value="TreeGrafter"/>
</dbReference>
<gene>
    <name evidence="10" type="ORF">SAMN04489812_2163</name>
</gene>
<name>A0A1H1SWF2_9ACTN</name>
<accession>A0A1H1SWF2</accession>
<feature type="transmembrane region" description="Helical" evidence="9">
    <location>
        <begin position="193"/>
        <end position="214"/>
    </location>
</feature>
<keyword evidence="6 9" id="KW-1133">Transmembrane helix</keyword>
<evidence type="ECO:0000256" key="3">
    <source>
        <dbReference type="ARBA" id="ARBA00022448"/>
    </source>
</evidence>
<evidence type="ECO:0000256" key="9">
    <source>
        <dbReference type="SAM" id="Phobius"/>
    </source>
</evidence>
<evidence type="ECO:0000256" key="5">
    <source>
        <dbReference type="ARBA" id="ARBA00022692"/>
    </source>
</evidence>
<dbReference type="Gene3D" id="1.10.3470.10">
    <property type="entry name" value="ABC transporter involved in vitamin B12 uptake, BtuC"/>
    <property type="match status" value="1"/>
</dbReference>
<feature type="transmembrane region" description="Helical" evidence="9">
    <location>
        <begin position="32"/>
        <end position="55"/>
    </location>
</feature>
<keyword evidence="4" id="KW-1003">Cell membrane</keyword>
<dbReference type="GO" id="GO:0022857">
    <property type="term" value="F:transmembrane transporter activity"/>
    <property type="evidence" value="ECO:0007669"/>
    <property type="project" value="InterPro"/>
</dbReference>
<dbReference type="InterPro" id="IPR037294">
    <property type="entry name" value="ABC_BtuC-like"/>
</dbReference>
<feature type="transmembrane region" description="Helical" evidence="9">
    <location>
        <begin position="281"/>
        <end position="308"/>
    </location>
</feature>
<feature type="transmembrane region" description="Helical" evidence="9">
    <location>
        <begin position="138"/>
        <end position="156"/>
    </location>
</feature>
<keyword evidence="11" id="KW-1185">Reference proteome</keyword>
<dbReference type="EMBL" id="LT629772">
    <property type="protein sequence ID" value="SDS52261.1"/>
    <property type="molecule type" value="Genomic_DNA"/>
</dbReference>
<comment type="similarity">
    <text evidence="2">Belongs to the binding-protein-dependent transport system permease family. FecCD subfamily.</text>
</comment>
<dbReference type="Pfam" id="PF01032">
    <property type="entry name" value="FecCD"/>
    <property type="match status" value="1"/>
</dbReference>
<keyword evidence="3" id="KW-0813">Transport</keyword>
<keyword evidence="5 9" id="KW-0812">Transmembrane</keyword>
<dbReference type="PANTHER" id="PTHR30472">
    <property type="entry name" value="FERRIC ENTEROBACTIN TRANSPORT SYSTEM PERMEASE PROTEIN"/>
    <property type="match status" value="1"/>
</dbReference>
<feature type="region of interest" description="Disordered" evidence="8">
    <location>
        <begin position="1"/>
        <end position="25"/>
    </location>
</feature>
<protein>
    <submittedName>
        <fullName evidence="10">Iron complex transport system permease protein</fullName>
    </submittedName>
</protein>
<evidence type="ECO:0000256" key="8">
    <source>
        <dbReference type="SAM" id="MobiDB-lite"/>
    </source>
</evidence>
<sequence>MTATTTAPVRPDEGHRDRGHATTPRVRKATKLIPGLVLSLAVLAVLAVFSIAVGARTISPGVVLDTIGDFNLFHAISAQDVMAGLPQRYADDTDRLVILTLRVPRTLLGLMVGAALGLAGCVMQGVTRNPLADPGILGINSGAALSVVLAITFFGVGTPGGYVWFAFVGAAVAAVIVYGIAALGREGATPIKLALAGAALSAGFAAVTQAFLLLNKTTFDQMRFWQVGALAGRELGMVGQLAPFLLIGCLLAPFLGRTLNTLSLGDDVARGLGARVGLSRAAAAAVVVLLCGAATAAAGPIGFVGLTIPHVARMITGPDYRWTLPFSMVLAPILLLGADIVGRVIARPGEVQVAIVTAVIGAPVFIALVRRKKLAEL</sequence>
<dbReference type="RefSeq" id="WP_091524243.1">
    <property type="nucleotide sequence ID" value="NZ_LT629772.1"/>
</dbReference>
<evidence type="ECO:0000313" key="11">
    <source>
        <dbReference type="Proteomes" id="UP000199103"/>
    </source>
</evidence>
<comment type="subcellular location">
    <subcellularLocation>
        <location evidence="1">Cell membrane</location>
        <topology evidence="1">Multi-pass membrane protein</topology>
    </subcellularLocation>
</comment>
<feature type="compositionally biased region" description="Basic and acidic residues" evidence="8">
    <location>
        <begin position="10"/>
        <end position="20"/>
    </location>
</feature>
<feature type="transmembrane region" description="Helical" evidence="9">
    <location>
        <begin position="163"/>
        <end position="181"/>
    </location>
</feature>
<organism evidence="10 11">
    <name type="scientific">Microlunatus soli</name>
    <dbReference type="NCBI Taxonomy" id="630515"/>
    <lineage>
        <taxon>Bacteria</taxon>
        <taxon>Bacillati</taxon>
        <taxon>Actinomycetota</taxon>
        <taxon>Actinomycetes</taxon>
        <taxon>Propionibacteriales</taxon>
        <taxon>Propionibacteriaceae</taxon>
        <taxon>Microlunatus</taxon>
    </lineage>
</organism>
<evidence type="ECO:0000256" key="1">
    <source>
        <dbReference type="ARBA" id="ARBA00004651"/>
    </source>
</evidence>
<evidence type="ECO:0000256" key="2">
    <source>
        <dbReference type="ARBA" id="ARBA00007935"/>
    </source>
</evidence>
<feature type="transmembrane region" description="Helical" evidence="9">
    <location>
        <begin position="320"/>
        <end position="345"/>
    </location>
</feature>
<dbReference type="Proteomes" id="UP000199103">
    <property type="component" value="Chromosome I"/>
</dbReference>
<dbReference type="PANTHER" id="PTHR30472:SF1">
    <property type="entry name" value="FE(3+) DICITRATE TRANSPORT SYSTEM PERMEASE PROTEIN FECC-RELATED"/>
    <property type="match status" value="1"/>
</dbReference>
<dbReference type="STRING" id="630515.SAMN04489812_2163"/>
<dbReference type="CDD" id="cd06550">
    <property type="entry name" value="TM_ABC_iron-siderophores_like"/>
    <property type="match status" value="1"/>
</dbReference>
<dbReference type="AlphaFoldDB" id="A0A1H1SWF2"/>
<dbReference type="OrthoDB" id="9782305at2"/>
<proteinExistence type="inferred from homology"/>
<keyword evidence="7 9" id="KW-0472">Membrane</keyword>
<reference evidence="10 11" key="1">
    <citation type="submission" date="2016-10" db="EMBL/GenBank/DDBJ databases">
        <authorList>
            <person name="de Groot N.N."/>
        </authorList>
    </citation>
    <scope>NUCLEOTIDE SEQUENCE [LARGE SCALE GENOMIC DNA]</scope>
    <source>
        <strain evidence="10 11">DSM 21800</strain>
    </source>
</reference>
<evidence type="ECO:0000313" key="10">
    <source>
        <dbReference type="EMBL" id="SDS52261.1"/>
    </source>
</evidence>
<evidence type="ECO:0000256" key="4">
    <source>
        <dbReference type="ARBA" id="ARBA00022475"/>
    </source>
</evidence>